<evidence type="ECO:0000313" key="2">
    <source>
        <dbReference type="Proteomes" id="UP000178820"/>
    </source>
</evidence>
<dbReference type="AlphaFoldDB" id="A0A1G2I5L4"/>
<protein>
    <submittedName>
        <fullName evidence="1">Uncharacterized protein</fullName>
    </submittedName>
</protein>
<organism evidence="1 2">
    <name type="scientific">Candidatus Staskawiczbacteria bacterium RIFCSPHIGHO2_02_FULL_42_22</name>
    <dbReference type="NCBI Taxonomy" id="1802207"/>
    <lineage>
        <taxon>Bacteria</taxon>
        <taxon>Candidatus Staskawicziibacteriota</taxon>
    </lineage>
</organism>
<dbReference type="Proteomes" id="UP000178820">
    <property type="component" value="Unassembled WGS sequence"/>
</dbReference>
<sequence>MQFQTGLDLGRHNGRPPICSFGKTLSLGANKSQAQNFSAEKLPAGLRLERIADLFLKKRSPGV</sequence>
<accession>A0A1G2I5L4</accession>
<comment type="caution">
    <text evidence="1">The sequence shown here is derived from an EMBL/GenBank/DDBJ whole genome shotgun (WGS) entry which is preliminary data.</text>
</comment>
<reference evidence="1 2" key="1">
    <citation type="journal article" date="2016" name="Nat. Commun.">
        <title>Thousands of microbial genomes shed light on interconnected biogeochemical processes in an aquifer system.</title>
        <authorList>
            <person name="Anantharaman K."/>
            <person name="Brown C.T."/>
            <person name="Hug L.A."/>
            <person name="Sharon I."/>
            <person name="Castelle C.J."/>
            <person name="Probst A.J."/>
            <person name="Thomas B.C."/>
            <person name="Singh A."/>
            <person name="Wilkins M.J."/>
            <person name="Karaoz U."/>
            <person name="Brodie E.L."/>
            <person name="Williams K.H."/>
            <person name="Hubbard S.S."/>
            <person name="Banfield J.F."/>
        </authorList>
    </citation>
    <scope>NUCLEOTIDE SEQUENCE [LARGE SCALE GENOMIC DNA]</scope>
</reference>
<evidence type="ECO:0000313" key="1">
    <source>
        <dbReference type="EMBL" id="OGZ69710.1"/>
    </source>
</evidence>
<proteinExistence type="predicted"/>
<dbReference type="EMBL" id="MHOT01000005">
    <property type="protein sequence ID" value="OGZ69710.1"/>
    <property type="molecule type" value="Genomic_DNA"/>
</dbReference>
<gene>
    <name evidence="1" type="ORF">A3D44_00520</name>
</gene>
<name>A0A1G2I5L4_9BACT</name>
<dbReference type="STRING" id="1802207.A3D44_00520"/>